<comment type="subcellular location">
    <subcellularLocation>
        <location evidence="1">Cytoplasm</location>
    </subcellularLocation>
</comment>
<evidence type="ECO:0000313" key="8">
    <source>
        <dbReference type="EMBL" id="EDO16083.1"/>
    </source>
</evidence>
<keyword evidence="9" id="KW-1185">Reference proteome</keyword>
<feature type="compositionally biased region" description="Basic and acidic residues" evidence="6">
    <location>
        <begin position="26"/>
        <end position="39"/>
    </location>
</feature>
<feature type="domain" description="K Homology" evidence="7">
    <location>
        <begin position="933"/>
        <end position="1008"/>
    </location>
</feature>
<feature type="domain" description="K Homology" evidence="7">
    <location>
        <begin position="1299"/>
        <end position="1369"/>
    </location>
</feature>
<dbReference type="EMBL" id="DS480434">
    <property type="protein sequence ID" value="EDO16083.1"/>
    <property type="molecule type" value="Genomic_DNA"/>
</dbReference>
<organism evidence="9">
    <name type="scientific">Vanderwaltozyma polyspora (strain ATCC 22028 / DSM 70294 / BCRC 21397 / CBS 2163 / NBRC 10782 / NRRL Y-8283 / UCD 57-17)</name>
    <name type="common">Kluyveromyces polysporus</name>
    <dbReference type="NCBI Taxonomy" id="436907"/>
    <lineage>
        <taxon>Eukaryota</taxon>
        <taxon>Fungi</taxon>
        <taxon>Dikarya</taxon>
        <taxon>Ascomycota</taxon>
        <taxon>Saccharomycotina</taxon>
        <taxon>Saccharomycetes</taxon>
        <taxon>Saccharomycetales</taxon>
        <taxon>Saccharomycetaceae</taxon>
        <taxon>Vanderwaltozyma</taxon>
    </lineage>
</organism>
<dbReference type="PANTHER" id="PTHR10627:SF31">
    <property type="entry name" value="DODECA-SATELLITE-BINDING PROTEIN 1, ISOFORM A"/>
    <property type="match status" value="1"/>
</dbReference>
<evidence type="ECO:0000256" key="1">
    <source>
        <dbReference type="ARBA" id="ARBA00004496"/>
    </source>
</evidence>
<dbReference type="SUPFAM" id="SSF54791">
    <property type="entry name" value="Eukaryotic type KH-domain (KH-domain type I)"/>
    <property type="match status" value="7"/>
</dbReference>
<keyword evidence="4 5" id="KW-0694">RNA-binding</keyword>
<dbReference type="OrthoDB" id="10027144at2759"/>
<dbReference type="PANTHER" id="PTHR10627">
    <property type="entry name" value="SCP160"/>
    <property type="match status" value="1"/>
</dbReference>
<accession>A7TNU0</accession>
<dbReference type="PROSITE" id="PS50084">
    <property type="entry name" value="KH_TYPE_1"/>
    <property type="match status" value="7"/>
</dbReference>
<dbReference type="InParanoid" id="A7TNU0"/>
<feature type="domain" description="K Homology" evidence="7">
    <location>
        <begin position="786"/>
        <end position="859"/>
    </location>
</feature>
<evidence type="ECO:0000313" key="9">
    <source>
        <dbReference type="Proteomes" id="UP000000267"/>
    </source>
</evidence>
<dbReference type="GeneID" id="5544213"/>
<dbReference type="KEGG" id="vpo:Kpol_1016p25"/>
<feature type="domain" description="K Homology" evidence="7">
    <location>
        <begin position="1012"/>
        <end position="1087"/>
    </location>
</feature>
<dbReference type="OMA" id="DHAGQQV"/>
<dbReference type="InterPro" id="IPR004087">
    <property type="entry name" value="KH_dom"/>
</dbReference>
<gene>
    <name evidence="8" type="ORF">Kpol_1016p25</name>
</gene>
<dbReference type="Pfam" id="PF24668">
    <property type="entry name" value="KH_Vigilin"/>
    <property type="match status" value="1"/>
</dbReference>
<evidence type="ECO:0000256" key="5">
    <source>
        <dbReference type="PROSITE-ProRule" id="PRU00117"/>
    </source>
</evidence>
<dbReference type="Gene3D" id="3.30.1370.10">
    <property type="entry name" value="K Homology domain, type 1"/>
    <property type="match status" value="7"/>
</dbReference>
<dbReference type="RefSeq" id="XP_001643941.1">
    <property type="nucleotide sequence ID" value="XM_001643891.1"/>
</dbReference>
<sequence>MAAYPTLNTSTASEFIGAPPTALFQKYKDEKEQQEKSDEPTNSNVETITETKENFAVLENEKYNAPQSTDIQNDIKEIIECEPSESKPIVEIVESDVIEKIDNVEIDDDKEKFIENKDNYETLENEKYNAPITSDFKEEVKEIIDCEPVETKPVVEIELSKDAAPVKSTTVDANSTTNDSSETTLVESSKDEIIVDQKDFVPQPKKLPSLKDLPTLGNSASIPLTPVSWGPKMSPKIVAQVKPIKEFPSSSKIGAKPMRSRNIQEIFSIQEADQLSVSKEAYTNIVNSVRKTFNVSVESTVSKSSRTILISGDRLDVQLSKRELLKKLQKPVDVSFNILTSCRSAVIGLGGRNVRELTTKYSVRIHIGEEPIENSHDEEFDDTLTQVNLNGDTESVAIVKKKILDIVKEETKNATFRVTITDEALIPFINISDLIKQDKSSVKCRFNQNSNEIVVTGLREEAKSKFAEVKNYISNLNSSLTNEKVKIPNKFQILINNKEIKDKFNVDVHFPQEANDEFVSFVGPSDKVKAAIDYARNTSKEFVVESLDISKSHSNNIKHAKNIVLFMEKYDALKSITESNEGVRVVLPNAKLLLNSDHVVINIVSSTSNTSGLKATRKELIYFVDNMNTSDTLTVNDLDYQLFHKEAKKILGDLESEIKFIMLGDYQENSDEIVLFAQTTDDDFKPSAEEIQRKLDDGNSALDRLRKAQSTLHSEIIEMDSKSQDDLLGENSLTLSLVLKEVNDHEGSIQIKIHSPAENEILLRGNEKSVKVAKKALNLIKESPSRNYREVVEVPATVLSRFIGVKGANIQSIRSSYDITVNIEESNSKSASNKITEVLLLGLEYNVKRAREFIHSEIKKWSDIITKDFLAPAKYHKGLFGPQRSNLTHLQSKYGVRIVLMNDNSVISIRGPSRSVNKTYDEFQALLDFEIAHSNRTVVKVPTEHIPRIIGKNGQRINDLRAEYGVEIDFVEDTSSDEIKNREEVEVEIIGTREAIKEASDKVQSIIYDTENFVLEKYEIDPKYNKAIIGLNGTVLRDIISKAGGDHLTINRPVNVPKSGSNEGYITIQGPKEFVSKVIKQIDTIISNIDNTVSESIDVPTERLGALIGPVGTIRRQLETEFDIKLQIPNRNNRSGKVTIVGLPENVSSAKKKIAELLDDKIDLEIEVPASIQEFVSERGAFVQRLRLHEFVNVRYGNSAKKVAKLDKVPIKIPVEKVRGDGKEALKLTIEELSDLPEASTAETIVWKLSYEPLDIDGLLDSDSSKNTETSGSPAEERAKHIENAKSLIEERIASAPEAKYAGYIFCSDIKKFSRVIGPVGSRINKLRSESGCIISIPKKSDKINDVVFIRGTEDGVTKVSEVIMNILRN</sequence>
<feature type="domain" description="K Homology" evidence="7">
    <location>
        <begin position="330"/>
        <end position="408"/>
    </location>
</feature>
<evidence type="ECO:0000256" key="3">
    <source>
        <dbReference type="ARBA" id="ARBA00022737"/>
    </source>
</evidence>
<dbReference type="Proteomes" id="UP000000267">
    <property type="component" value="Unassembled WGS sequence"/>
</dbReference>
<evidence type="ECO:0000256" key="6">
    <source>
        <dbReference type="SAM" id="MobiDB-lite"/>
    </source>
</evidence>
<evidence type="ECO:0000256" key="2">
    <source>
        <dbReference type="ARBA" id="ARBA00022490"/>
    </source>
</evidence>
<evidence type="ECO:0000259" key="7">
    <source>
        <dbReference type="SMART" id="SM00322"/>
    </source>
</evidence>
<dbReference type="STRING" id="436907.A7TNU0"/>
<feature type="domain" description="K Homology" evidence="7">
    <location>
        <begin position="479"/>
        <end position="540"/>
    </location>
</feature>
<dbReference type="GO" id="GO:0005737">
    <property type="term" value="C:cytoplasm"/>
    <property type="evidence" value="ECO:0007669"/>
    <property type="project" value="TreeGrafter"/>
</dbReference>
<keyword evidence="3" id="KW-0677">Repeat</keyword>
<dbReference type="Pfam" id="PF00013">
    <property type="entry name" value="KH_1"/>
    <property type="match status" value="6"/>
</dbReference>
<feature type="domain" description="K Homology" evidence="7">
    <location>
        <begin position="1091"/>
        <end position="1159"/>
    </location>
</feature>
<dbReference type="SMART" id="SM00322">
    <property type="entry name" value="KH"/>
    <property type="match status" value="8"/>
</dbReference>
<dbReference type="InterPro" id="IPR004088">
    <property type="entry name" value="KH_dom_type_1"/>
</dbReference>
<dbReference type="HOGENOM" id="CLU_003293_1_0_1"/>
<dbReference type="PhylomeDB" id="A7TNU0"/>
<dbReference type="eggNOG" id="KOG2208">
    <property type="taxonomic scope" value="Eukaryota"/>
</dbReference>
<reference evidence="8 9" key="1">
    <citation type="journal article" date="2007" name="Proc. Natl. Acad. Sci. U.S.A.">
        <title>Independent sorting-out of thousands of duplicated gene pairs in two yeast species descended from a whole-genome duplication.</title>
        <authorList>
            <person name="Scannell D.R."/>
            <person name="Frank A.C."/>
            <person name="Conant G.C."/>
            <person name="Byrne K.P."/>
            <person name="Woolfit M."/>
            <person name="Wolfe K.H."/>
        </authorList>
    </citation>
    <scope>NUCLEOTIDE SEQUENCE [LARGE SCALE GENOMIC DNA]</scope>
    <source>
        <strain evidence="9">ATCC 22028 / DSM 70294 / BCRC 21397 / CBS 2163 / NBRC 10782 / NRRL Y-8283 / UCD 57-17</strain>
    </source>
</reference>
<evidence type="ECO:0000256" key="4">
    <source>
        <dbReference type="ARBA" id="ARBA00022884"/>
    </source>
</evidence>
<feature type="region of interest" description="Disordered" evidence="6">
    <location>
        <begin position="26"/>
        <end position="48"/>
    </location>
</feature>
<dbReference type="InterPro" id="IPR036612">
    <property type="entry name" value="KH_dom_type_1_sf"/>
</dbReference>
<dbReference type="GO" id="GO:0003729">
    <property type="term" value="F:mRNA binding"/>
    <property type="evidence" value="ECO:0007669"/>
    <property type="project" value="TreeGrafter"/>
</dbReference>
<proteinExistence type="predicted"/>
<name>A7TNU0_VANPO</name>
<protein>
    <recommendedName>
        <fullName evidence="7">K Homology domain-containing protein</fullName>
    </recommendedName>
</protein>
<feature type="domain" description="K Homology" evidence="7">
    <location>
        <begin position="863"/>
        <end position="928"/>
    </location>
</feature>
<dbReference type="InterPro" id="IPR057778">
    <property type="entry name" value="KH_Vigilin_N"/>
</dbReference>
<keyword evidence="2" id="KW-0963">Cytoplasm</keyword>